<evidence type="ECO:0000313" key="2">
    <source>
        <dbReference type="Proteomes" id="UP001157034"/>
    </source>
</evidence>
<name>A0ABQ6K723_9MICO</name>
<dbReference type="Proteomes" id="UP001157034">
    <property type="component" value="Unassembled WGS sequence"/>
</dbReference>
<organism evidence="1 2">
    <name type="scientific">Pseudolysinimonas kribbensis</name>
    <dbReference type="NCBI Taxonomy" id="433641"/>
    <lineage>
        <taxon>Bacteria</taxon>
        <taxon>Bacillati</taxon>
        <taxon>Actinomycetota</taxon>
        <taxon>Actinomycetes</taxon>
        <taxon>Micrococcales</taxon>
        <taxon>Microbacteriaceae</taxon>
        <taxon>Pseudolysinimonas</taxon>
    </lineage>
</organism>
<dbReference type="EMBL" id="BSVB01000001">
    <property type="protein sequence ID" value="GMA95752.1"/>
    <property type="molecule type" value="Genomic_DNA"/>
</dbReference>
<comment type="caution">
    <text evidence="1">The sequence shown here is derived from an EMBL/GenBank/DDBJ whole genome shotgun (WGS) entry which is preliminary data.</text>
</comment>
<evidence type="ECO:0000313" key="1">
    <source>
        <dbReference type="EMBL" id="GMA95752.1"/>
    </source>
</evidence>
<accession>A0ABQ6K723</accession>
<evidence type="ECO:0008006" key="3">
    <source>
        <dbReference type="Google" id="ProtNLM"/>
    </source>
</evidence>
<protein>
    <recommendedName>
        <fullName evidence="3">ESX secretion-associated protein EspG</fullName>
    </recommendedName>
</protein>
<proteinExistence type="predicted"/>
<sequence>MATVAPPDLFALTVPDSWFELPVRPGSRDALIRMLVEERVRAVPELREHRTELARILRGQARDAWESGAVYCACFVTTADEQLIPGALSVSVIPPPPGGAALDTLVDALSVREQADDGEPFMMRGVVEIEGIGRVARAHGIVDVEVPGGRERVRTLVMRTFVPVDGERLLLVQGASPALDLADALFDLFDAVTSTLRLLPRTA</sequence>
<keyword evidence="2" id="KW-1185">Reference proteome</keyword>
<gene>
    <name evidence="1" type="ORF">GCM10025881_25760</name>
</gene>
<dbReference type="RefSeq" id="WP_284254464.1">
    <property type="nucleotide sequence ID" value="NZ_BAAAQO010000002.1"/>
</dbReference>
<reference evidence="2" key="1">
    <citation type="journal article" date="2019" name="Int. J. Syst. Evol. Microbiol.">
        <title>The Global Catalogue of Microorganisms (GCM) 10K type strain sequencing project: providing services to taxonomists for standard genome sequencing and annotation.</title>
        <authorList>
            <consortium name="The Broad Institute Genomics Platform"/>
            <consortium name="The Broad Institute Genome Sequencing Center for Infectious Disease"/>
            <person name="Wu L."/>
            <person name="Ma J."/>
        </authorList>
    </citation>
    <scope>NUCLEOTIDE SEQUENCE [LARGE SCALE GENOMIC DNA]</scope>
    <source>
        <strain evidence="2">NBRC 108894</strain>
    </source>
</reference>